<evidence type="ECO:0000259" key="2">
    <source>
        <dbReference type="PROSITE" id="PS50144"/>
    </source>
</evidence>
<dbReference type="Gene3D" id="2.60.210.10">
    <property type="entry name" value="Apoptosis, Tumor Necrosis Factor Receptor Associated Protein 2, Chain A"/>
    <property type="match status" value="1"/>
</dbReference>
<dbReference type="SUPFAM" id="SSF54695">
    <property type="entry name" value="POZ domain"/>
    <property type="match status" value="1"/>
</dbReference>
<dbReference type="Proteomes" id="UP000827092">
    <property type="component" value="Unassembled WGS sequence"/>
</dbReference>
<evidence type="ECO:0000313" key="3">
    <source>
        <dbReference type="EMBL" id="KAG8198713.1"/>
    </source>
</evidence>
<comment type="caution">
    <text evidence="3">The sequence shown here is derived from an EMBL/GenBank/DDBJ whole genome shotgun (WGS) entry which is preliminary data.</text>
</comment>
<dbReference type="PANTHER" id="PTHR24413">
    <property type="entry name" value="SPECKLE-TYPE POZ PROTEIN"/>
    <property type="match status" value="1"/>
</dbReference>
<organism evidence="3 4">
    <name type="scientific">Oedothorax gibbosus</name>
    <dbReference type="NCBI Taxonomy" id="931172"/>
    <lineage>
        <taxon>Eukaryota</taxon>
        <taxon>Metazoa</taxon>
        <taxon>Ecdysozoa</taxon>
        <taxon>Arthropoda</taxon>
        <taxon>Chelicerata</taxon>
        <taxon>Arachnida</taxon>
        <taxon>Araneae</taxon>
        <taxon>Araneomorphae</taxon>
        <taxon>Entelegynae</taxon>
        <taxon>Araneoidea</taxon>
        <taxon>Linyphiidae</taxon>
        <taxon>Erigoninae</taxon>
        <taxon>Oedothorax</taxon>
    </lineage>
</organism>
<dbReference type="InterPro" id="IPR000210">
    <property type="entry name" value="BTB/POZ_dom"/>
</dbReference>
<feature type="domain" description="MATH" evidence="2">
    <location>
        <begin position="21"/>
        <end position="149"/>
    </location>
</feature>
<dbReference type="InterPro" id="IPR008974">
    <property type="entry name" value="TRAF-like"/>
</dbReference>
<dbReference type="AlphaFoldDB" id="A0AAV6VRM2"/>
<dbReference type="Pfam" id="PF22486">
    <property type="entry name" value="MATH_2"/>
    <property type="match status" value="1"/>
</dbReference>
<dbReference type="GO" id="GO:0030163">
    <property type="term" value="P:protein catabolic process"/>
    <property type="evidence" value="ECO:0007669"/>
    <property type="project" value="UniProtKB-ARBA"/>
</dbReference>
<dbReference type="SMART" id="SM00225">
    <property type="entry name" value="BTB"/>
    <property type="match status" value="1"/>
</dbReference>
<dbReference type="PROSITE" id="PS50097">
    <property type="entry name" value="BTB"/>
    <property type="match status" value="1"/>
</dbReference>
<dbReference type="SUPFAM" id="SSF49599">
    <property type="entry name" value="TRAF domain-like"/>
    <property type="match status" value="1"/>
</dbReference>
<gene>
    <name evidence="3" type="ORF">JTE90_023483</name>
</gene>
<name>A0AAV6VRM2_9ARAC</name>
<dbReference type="Gene3D" id="1.25.40.420">
    <property type="match status" value="1"/>
</dbReference>
<feature type="domain" description="BTB" evidence="1">
    <location>
        <begin position="189"/>
        <end position="254"/>
    </location>
</feature>
<keyword evidence="4" id="KW-1185">Reference proteome</keyword>
<evidence type="ECO:0000259" key="1">
    <source>
        <dbReference type="PROSITE" id="PS50097"/>
    </source>
</evidence>
<dbReference type="InterPro" id="IPR011333">
    <property type="entry name" value="SKP1/BTB/POZ_sf"/>
</dbReference>
<dbReference type="EMBL" id="JAFNEN010000036">
    <property type="protein sequence ID" value="KAG8198713.1"/>
    <property type="molecule type" value="Genomic_DNA"/>
</dbReference>
<reference evidence="3 4" key="1">
    <citation type="journal article" date="2022" name="Nat. Ecol. Evol.">
        <title>A masculinizing supergene underlies an exaggerated male reproductive morph in a spider.</title>
        <authorList>
            <person name="Hendrickx F."/>
            <person name="De Corte Z."/>
            <person name="Sonet G."/>
            <person name="Van Belleghem S.M."/>
            <person name="Kostlbacher S."/>
            <person name="Vangestel C."/>
        </authorList>
    </citation>
    <scope>NUCLEOTIDE SEQUENCE [LARGE SCALE GENOMIC DNA]</scope>
    <source>
        <strain evidence="3">W744_W776</strain>
    </source>
</reference>
<protein>
    <submittedName>
        <fullName evidence="3">Uncharacterized protein</fullName>
    </submittedName>
</protein>
<proteinExistence type="predicted"/>
<dbReference type="Pfam" id="PF00651">
    <property type="entry name" value="BTB"/>
    <property type="match status" value="1"/>
</dbReference>
<evidence type="ECO:0000313" key="4">
    <source>
        <dbReference type="Proteomes" id="UP000827092"/>
    </source>
</evidence>
<dbReference type="PROSITE" id="PS50144">
    <property type="entry name" value="MATH"/>
    <property type="match status" value="1"/>
</dbReference>
<dbReference type="Gene3D" id="3.30.710.10">
    <property type="entry name" value="Potassium Channel Kv1.1, Chain A"/>
    <property type="match status" value="1"/>
</dbReference>
<sequence>MGGAQSLKHTATYCDGLPVDKYELVWTIPNVQKLLSSGVGFSTSTSALNLTVKEDTENFKVSLYPNGFNERVNGYVSLWLQKLTTKERLITFTCAIIGADGNQVVKKLTKQKMGVESFIGWMTFCPRNILIEKDFNVLKEDNLTLECSVHIFNEKALANPENEDESCENTVLSDLSNNLMSLLLDEAYHDFTMHVQGKKFSVHKAILGARSPVLKAMLRSKLNNSNSMTITDISEPIVKEMLGFIYSGKVGYLDFQEACELYYAADKYEIDCLKNICCNIIKKNVKVDNVLKALLLSERHSDIELQEICIQYVVENAPQVHELVEWITFLKSQPDLTSIIFRRLAQKKENTKV</sequence>
<dbReference type="InterPro" id="IPR002083">
    <property type="entry name" value="MATH/TRAF_dom"/>
</dbReference>
<accession>A0AAV6VRM2</accession>